<evidence type="ECO:0008006" key="4">
    <source>
        <dbReference type="Google" id="ProtNLM"/>
    </source>
</evidence>
<organism evidence="2 3">
    <name type="scientific">Altererythrobacter arenosus</name>
    <dbReference type="NCBI Taxonomy" id="3032592"/>
    <lineage>
        <taxon>Bacteria</taxon>
        <taxon>Pseudomonadati</taxon>
        <taxon>Pseudomonadota</taxon>
        <taxon>Alphaproteobacteria</taxon>
        <taxon>Sphingomonadales</taxon>
        <taxon>Erythrobacteraceae</taxon>
        <taxon>Altererythrobacter</taxon>
    </lineage>
</organism>
<evidence type="ECO:0000256" key="1">
    <source>
        <dbReference type="SAM" id="SignalP"/>
    </source>
</evidence>
<name>A0ABY8FXJ2_9SPHN</name>
<accession>A0ABY8FXJ2</accession>
<proteinExistence type="predicted"/>
<keyword evidence="3" id="KW-1185">Reference proteome</keyword>
<feature type="chain" id="PRO_5046094498" description="DUF2059 domain-containing protein" evidence="1">
    <location>
        <begin position="23"/>
        <end position="265"/>
    </location>
</feature>
<protein>
    <recommendedName>
        <fullName evidence="4">DUF2059 domain-containing protein</fullName>
    </recommendedName>
</protein>
<dbReference type="Proteomes" id="UP001215827">
    <property type="component" value="Chromosome"/>
</dbReference>
<sequence>MIRKSILALGAGLALATQPVAAQDEPDAEAFAALSEMFKVEPLTAEQQARLPQAQAIIERMIPEGAMGEMMGSMFDGIMTPIMEMATKAPRGDVAKQLGVTPAELEMSDEELVELADMLDPIREQRNARFLEVMPAIMGEMMTAIEPTMRKAMAEAYAVYFDERELADIDAFFSTQSGLSFARKSFTMSSDPRVVGGMMEAMPAMFASMATIEARMEEATADLPPVRDFAQLSAAERKRVVELTGFSEAELREFQAAAASMEASE</sequence>
<dbReference type="RefSeq" id="WP_278017475.1">
    <property type="nucleotide sequence ID" value="NZ_CP121106.1"/>
</dbReference>
<gene>
    <name evidence="2" type="ORF">P7228_06910</name>
</gene>
<evidence type="ECO:0000313" key="3">
    <source>
        <dbReference type="Proteomes" id="UP001215827"/>
    </source>
</evidence>
<reference evidence="2 3" key="1">
    <citation type="submission" date="2023-03" db="EMBL/GenBank/DDBJ databases">
        <title>Altererythrobacter sp. CAU 1644 isolated from sand.</title>
        <authorList>
            <person name="Kim W."/>
        </authorList>
    </citation>
    <scope>NUCLEOTIDE SEQUENCE [LARGE SCALE GENOMIC DNA]</scope>
    <source>
        <strain evidence="2 3">CAU 1644</strain>
    </source>
</reference>
<evidence type="ECO:0000313" key="2">
    <source>
        <dbReference type="EMBL" id="WFL78785.1"/>
    </source>
</evidence>
<feature type="signal peptide" evidence="1">
    <location>
        <begin position="1"/>
        <end position="22"/>
    </location>
</feature>
<keyword evidence="1" id="KW-0732">Signal</keyword>
<dbReference type="EMBL" id="CP121106">
    <property type="protein sequence ID" value="WFL78785.1"/>
    <property type="molecule type" value="Genomic_DNA"/>
</dbReference>